<dbReference type="InterPro" id="IPR000064">
    <property type="entry name" value="NLP_P60_dom"/>
</dbReference>
<evidence type="ECO:0000313" key="6">
    <source>
        <dbReference type="EMBL" id="HJG87384.1"/>
    </source>
</evidence>
<reference evidence="6" key="1">
    <citation type="journal article" date="2021" name="PeerJ">
        <title>Extensive microbial diversity within the chicken gut microbiome revealed by metagenomics and culture.</title>
        <authorList>
            <person name="Gilroy R."/>
            <person name="Ravi A."/>
            <person name="Getino M."/>
            <person name="Pursley I."/>
            <person name="Horton D.L."/>
            <person name="Alikhan N.F."/>
            <person name="Baker D."/>
            <person name="Gharbi K."/>
            <person name="Hall N."/>
            <person name="Watson M."/>
            <person name="Adriaenssens E.M."/>
            <person name="Foster-Nyarko E."/>
            <person name="Jarju S."/>
            <person name="Secka A."/>
            <person name="Antonio M."/>
            <person name="Oren A."/>
            <person name="Chaudhuri R.R."/>
            <person name="La Ragione R."/>
            <person name="Hildebrand F."/>
            <person name="Pallen M.J."/>
        </authorList>
    </citation>
    <scope>NUCLEOTIDE SEQUENCE</scope>
    <source>
        <strain evidence="6">CHK179-5677</strain>
    </source>
</reference>
<evidence type="ECO:0000256" key="2">
    <source>
        <dbReference type="ARBA" id="ARBA00022670"/>
    </source>
</evidence>
<dbReference type="RefSeq" id="WP_295369343.1">
    <property type="nucleotide sequence ID" value="NZ_DYUC01000103.1"/>
</dbReference>
<dbReference type="AlphaFoldDB" id="A0A921STM7"/>
<protein>
    <submittedName>
        <fullName evidence="6">NlpC/P60 family protein</fullName>
    </submittedName>
</protein>
<evidence type="ECO:0000313" key="7">
    <source>
        <dbReference type="Proteomes" id="UP000760668"/>
    </source>
</evidence>
<proteinExistence type="inferred from homology"/>
<dbReference type="Gene3D" id="3.90.1720.10">
    <property type="entry name" value="endopeptidase domain like (from Nostoc punctiforme)"/>
    <property type="match status" value="1"/>
</dbReference>
<gene>
    <name evidence="6" type="ORF">K8V01_10235</name>
</gene>
<sequence>MRRPYPPRRRKRRRRRAFGGWSRILRLLGMALLLSGLLLPFFPRKASPPTPVSPAPSLFLPEDLSPLRRAMVENAAALAGRVGYFWGGKSVRLGWDPRWGVPAVVTAGGSDTTGTLVPFGLDCSGLVTWAAVNAAGDAGALSAIGNGARDQYSRCTPVAWEEAQPGDLAFFPDLSHVGIVLGPTEAGTLEIVHCSKTLGGVVRSPDGAGIGFALIGRPAFYQIYGAA</sequence>
<dbReference type="InterPro" id="IPR038765">
    <property type="entry name" value="Papain-like_cys_pep_sf"/>
</dbReference>
<dbReference type="Proteomes" id="UP000760668">
    <property type="component" value="Unassembled WGS sequence"/>
</dbReference>
<name>A0A921STM7_9FIRM</name>
<comment type="similarity">
    <text evidence="1">Belongs to the peptidase C40 family.</text>
</comment>
<evidence type="ECO:0000256" key="3">
    <source>
        <dbReference type="ARBA" id="ARBA00022801"/>
    </source>
</evidence>
<evidence type="ECO:0000256" key="1">
    <source>
        <dbReference type="ARBA" id="ARBA00007074"/>
    </source>
</evidence>
<evidence type="ECO:0000256" key="4">
    <source>
        <dbReference type="ARBA" id="ARBA00022807"/>
    </source>
</evidence>
<feature type="domain" description="NlpC/P60" evidence="5">
    <location>
        <begin position="65"/>
        <end position="227"/>
    </location>
</feature>
<dbReference type="EMBL" id="DYUC01000103">
    <property type="protein sequence ID" value="HJG87384.1"/>
    <property type="molecule type" value="Genomic_DNA"/>
</dbReference>
<keyword evidence="2" id="KW-0645">Protease</keyword>
<reference evidence="6" key="2">
    <citation type="submission" date="2021-09" db="EMBL/GenBank/DDBJ databases">
        <authorList>
            <person name="Gilroy R."/>
        </authorList>
    </citation>
    <scope>NUCLEOTIDE SEQUENCE</scope>
    <source>
        <strain evidence="6">CHK179-5677</strain>
    </source>
</reference>
<organism evidence="6 7">
    <name type="scientific">Pseudoflavonifractor capillosus</name>
    <dbReference type="NCBI Taxonomy" id="106588"/>
    <lineage>
        <taxon>Bacteria</taxon>
        <taxon>Bacillati</taxon>
        <taxon>Bacillota</taxon>
        <taxon>Clostridia</taxon>
        <taxon>Eubacteriales</taxon>
        <taxon>Oscillospiraceae</taxon>
        <taxon>Pseudoflavonifractor</taxon>
    </lineage>
</organism>
<keyword evidence="3" id="KW-0378">Hydrolase</keyword>
<dbReference type="SUPFAM" id="SSF54001">
    <property type="entry name" value="Cysteine proteinases"/>
    <property type="match status" value="1"/>
</dbReference>
<dbReference type="GO" id="GO:0008234">
    <property type="term" value="F:cysteine-type peptidase activity"/>
    <property type="evidence" value="ECO:0007669"/>
    <property type="project" value="UniProtKB-KW"/>
</dbReference>
<dbReference type="GO" id="GO:0006508">
    <property type="term" value="P:proteolysis"/>
    <property type="evidence" value="ECO:0007669"/>
    <property type="project" value="UniProtKB-KW"/>
</dbReference>
<evidence type="ECO:0000259" key="5">
    <source>
        <dbReference type="PROSITE" id="PS51935"/>
    </source>
</evidence>
<dbReference type="Pfam" id="PF00877">
    <property type="entry name" value="NLPC_P60"/>
    <property type="match status" value="1"/>
</dbReference>
<keyword evidence="4" id="KW-0788">Thiol protease</keyword>
<accession>A0A921STM7</accession>
<comment type="caution">
    <text evidence="6">The sequence shown here is derived from an EMBL/GenBank/DDBJ whole genome shotgun (WGS) entry which is preliminary data.</text>
</comment>
<dbReference type="PROSITE" id="PS51935">
    <property type="entry name" value="NLPC_P60"/>
    <property type="match status" value="1"/>
</dbReference>